<proteinExistence type="inferred from homology"/>
<keyword evidence="7" id="KW-1185">Reference proteome</keyword>
<reference evidence="6 7" key="1">
    <citation type="journal article" date="2020" name="Nat. Commun.">
        <title>Genome of Tripterygium wilfordii and identification of cytochrome P450 involved in triptolide biosynthesis.</title>
        <authorList>
            <person name="Tu L."/>
            <person name="Su P."/>
            <person name="Zhang Z."/>
            <person name="Gao L."/>
            <person name="Wang J."/>
            <person name="Hu T."/>
            <person name="Zhou J."/>
            <person name="Zhang Y."/>
            <person name="Zhao Y."/>
            <person name="Liu Y."/>
            <person name="Song Y."/>
            <person name="Tong Y."/>
            <person name="Lu Y."/>
            <person name="Yang J."/>
            <person name="Xu C."/>
            <person name="Jia M."/>
            <person name="Peters R.J."/>
            <person name="Huang L."/>
            <person name="Gao W."/>
        </authorList>
    </citation>
    <scope>NUCLEOTIDE SEQUENCE [LARGE SCALE GENOMIC DNA]</scope>
    <source>
        <strain evidence="7">cv. XIE 37</strain>
        <tissue evidence="6">Leaf</tissue>
    </source>
</reference>
<feature type="domain" description="FLZ-type" evidence="5">
    <location>
        <begin position="164"/>
        <end position="207"/>
    </location>
</feature>
<dbReference type="Proteomes" id="UP000593562">
    <property type="component" value="Unassembled WGS sequence"/>
</dbReference>
<dbReference type="InterPro" id="IPR007650">
    <property type="entry name" value="Zf-FLZ_dom"/>
</dbReference>
<keyword evidence="3" id="KW-0863">Zinc-finger</keyword>
<dbReference type="Pfam" id="PF04570">
    <property type="entry name" value="zf-FLZ"/>
    <property type="match status" value="1"/>
</dbReference>
<evidence type="ECO:0000256" key="1">
    <source>
        <dbReference type="ARBA" id="ARBA00009374"/>
    </source>
</evidence>
<sequence>MLGKRTHLGKLSELFVSGNRARVVSEATTSPRCPLYLKAQSPRCGTKCYELGGVGLGIVAALEKPSSSNGKGHEILAKYAITSPRCSIKSAPIPAYSGRNCGGFEEEIDLENYTYVTFHGPDNKSITKVYHDGGDNARIDNVCEAKKTKKKTRRFNQNSYPVSDFLSSCHLCQKQLHGKDIYMYRGEKAFCSPECRSRQIMVDERKEQCRSSDAARSADLSSSPYTRDQIFSTGILAI</sequence>
<dbReference type="EMBL" id="JAAARO010000009">
    <property type="protein sequence ID" value="KAF5743115.1"/>
    <property type="molecule type" value="Genomic_DNA"/>
</dbReference>
<gene>
    <name evidence="6" type="ORF">HS088_TW09G01180</name>
</gene>
<dbReference type="PANTHER" id="PTHR47208:SF5">
    <property type="entry name" value="FCS-LIKE ZINC FINGER 12-RELATED"/>
    <property type="match status" value="1"/>
</dbReference>
<keyword evidence="3" id="KW-0862">Zinc</keyword>
<evidence type="ECO:0000256" key="3">
    <source>
        <dbReference type="ARBA" id="ARBA00022771"/>
    </source>
</evidence>
<dbReference type="AlphaFoldDB" id="A0A7J7D9S2"/>
<dbReference type="FunCoup" id="A0A7J7D9S2">
    <property type="interactions" value="126"/>
</dbReference>
<dbReference type="InParanoid" id="A0A7J7D9S2"/>
<dbReference type="InterPro" id="IPR044604">
    <property type="entry name" value="FLZ12/13/14"/>
</dbReference>
<keyword evidence="2" id="KW-0479">Metal-binding</keyword>
<name>A0A7J7D9S2_TRIWF</name>
<evidence type="ECO:0000256" key="4">
    <source>
        <dbReference type="PROSITE-ProRule" id="PRU01131"/>
    </source>
</evidence>
<evidence type="ECO:0000259" key="5">
    <source>
        <dbReference type="PROSITE" id="PS51795"/>
    </source>
</evidence>
<feature type="zinc finger region" description="FLZ-type" evidence="4">
    <location>
        <begin position="164"/>
        <end position="207"/>
    </location>
</feature>
<dbReference type="OrthoDB" id="1932717at2759"/>
<protein>
    <recommendedName>
        <fullName evidence="5">FLZ-type domain-containing protein</fullName>
    </recommendedName>
</protein>
<organism evidence="6 7">
    <name type="scientific">Tripterygium wilfordii</name>
    <name type="common">Thunder God vine</name>
    <dbReference type="NCBI Taxonomy" id="458696"/>
    <lineage>
        <taxon>Eukaryota</taxon>
        <taxon>Viridiplantae</taxon>
        <taxon>Streptophyta</taxon>
        <taxon>Embryophyta</taxon>
        <taxon>Tracheophyta</taxon>
        <taxon>Spermatophyta</taxon>
        <taxon>Magnoliopsida</taxon>
        <taxon>eudicotyledons</taxon>
        <taxon>Gunneridae</taxon>
        <taxon>Pentapetalae</taxon>
        <taxon>rosids</taxon>
        <taxon>fabids</taxon>
        <taxon>Celastrales</taxon>
        <taxon>Celastraceae</taxon>
        <taxon>Tripterygium</taxon>
    </lineage>
</organism>
<evidence type="ECO:0000313" key="7">
    <source>
        <dbReference type="Proteomes" id="UP000593562"/>
    </source>
</evidence>
<evidence type="ECO:0000313" key="6">
    <source>
        <dbReference type="EMBL" id="KAF5743115.1"/>
    </source>
</evidence>
<accession>A0A7J7D9S2</accession>
<dbReference type="GO" id="GO:0008270">
    <property type="term" value="F:zinc ion binding"/>
    <property type="evidence" value="ECO:0007669"/>
    <property type="project" value="UniProtKB-KW"/>
</dbReference>
<comment type="similarity">
    <text evidence="1">Belongs to the FLZ family.</text>
</comment>
<dbReference type="PANTHER" id="PTHR47208">
    <property type="entry name" value="OS02G0174800 PROTEIN"/>
    <property type="match status" value="1"/>
</dbReference>
<comment type="caution">
    <text evidence="6">The sequence shown here is derived from an EMBL/GenBank/DDBJ whole genome shotgun (WGS) entry which is preliminary data.</text>
</comment>
<evidence type="ECO:0000256" key="2">
    <source>
        <dbReference type="ARBA" id="ARBA00022723"/>
    </source>
</evidence>
<dbReference type="PROSITE" id="PS51795">
    <property type="entry name" value="ZF_FLZ"/>
    <property type="match status" value="1"/>
</dbReference>